<proteinExistence type="predicted"/>
<keyword evidence="1" id="KW-0472">Membrane</keyword>
<evidence type="ECO:0000313" key="2">
    <source>
        <dbReference type="EMBL" id="QTL96983.1"/>
    </source>
</evidence>
<accession>A0A8A7K5D7</accession>
<keyword evidence="3" id="KW-1185">Reference proteome</keyword>
<feature type="transmembrane region" description="Helical" evidence="1">
    <location>
        <begin position="15"/>
        <end position="37"/>
    </location>
</feature>
<dbReference type="KEGG" id="ifn:GM661_02815"/>
<name>A0A8A7K5D7_9FIRM</name>
<dbReference type="AlphaFoldDB" id="A0A8A7K5D7"/>
<keyword evidence="1" id="KW-1133">Transmembrane helix</keyword>
<gene>
    <name evidence="2" type="ORF">GM661_02815</name>
</gene>
<dbReference type="Gene3D" id="3.30.1490.480">
    <property type="entry name" value="Endolytic murein transglycosylase"/>
    <property type="match status" value="1"/>
</dbReference>
<dbReference type="Proteomes" id="UP000665020">
    <property type="component" value="Chromosome"/>
</dbReference>
<protein>
    <recommendedName>
        <fullName evidence="4">Aminodeoxychorismate lyase</fullName>
    </recommendedName>
</protein>
<evidence type="ECO:0008006" key="4">
    <source>
        <dbReference type="Google" id="ProtNLM"/>
    </source>
</evidence>
<reference evidence="2" key="1">
    <citation type="submission" date="2019-12" db="EMBL/GenBank/DDBJ databases">
        <authorList>
            <person name="zhang j."/>
            <person name="sun C.M."/>
        </authorList>
    </citation>
    <scope>NUCLEOTIDE SEQUENCE</scope>
    <source>
        <strain evidence="2">NS-1</strain>
    </source>
</reference>
<evidence type="ECO:0000256" key="1">
    <source>
        <dbReference type="SAM" id="Phobius"/>
    </source>
</evidence>
<evidence type="ECO:0000313" key="3">
    <source>
        <dbReference type="Proteomes" id="UP000665020"/>
    </source>
</evidence>
<dbReference type="RefSeq" id="WP_230868649.1">
    <property type="nucleotide sequence ID" value="NZ_CP046640.1"/>
</dbReference>
<sequence length="195" mass="21940">MFKNGYLKEIIPDMILAAGIIILLAGVFSFTGFDYLLERGPQLKEENPVVEFDSRTADEIESAVLEQEQERDKKEVVKTREKIIDSALLLTIQNKPELLENYFSKDEFSASLAVESITGSVKDNKGKGDTINIFIPEGSSGLEVARIFEESNLMTYQDFKQLLLLFDIETRIKAGSYSFKNNSSVADILTKILIK</sequence>
<keyword evidence="1" id="KW-0812">Transmembrane</keyword>
<organism evidence="2 3">
    <name type="scientific">Iocasia fonsfrigidae</name>
    <dbReference type="NCBI Taxonomy" id="2682810"/>
    <lineage>
        <taxon>Bacteria</taxon>
        <taxon>Bacillati</taxon>
        <taxon>Bacillota</taxon>
        <taxon>Clostridia</taxon>
        <taxon>Halanaerobiales</taxon>
        <taxon>Halanaerobiaceae</taxon>
        <taxon>Iocasia</taxon>
    </lineage>
</organism>
<dbReference type="EMBL" id="CP046640">
    <property type="protein sequence ID" value="QTL96983.1"/>
    <property type="molecule type" value="Genomic_DNA"/>
</dbReference>